<name>A0AAE0I2E7_9PEZI</name>
<comment type="similarity">
    <text evidence="1">Belongs to the short-chain dehydrogenases/reductases (SDR) family.</text>
</comment>
<dbReference type="InterPro" id="IPR002347">
    <property type="entry name" value="SDR_fam"/>
</dbReference>
<keyword evidence="2" id="KW-0560">Oxidoreductase</keyword>
<dbReference type="SUPFAM" id="SSF51735">
    <property type="entry name" value="NAD(P)-binding Rossmann-fold domains"/>
    <property type="match status" value="1"/>
</dbReference>
<reference evidence="4" key="1">
    <citation type="journal article" date="2023" name="Mol. Phylogenet. Evol.">
        <title>Genome-scale phylogeny and comparative genomics of the fungal order Sordariales.</title>
        <authorList>
            <person name="Hensen N."/>
            <person name="Bonometti L."/>
            <person name="Westerberg I."/>
            <person name="Brannstrom I.O."/>
            <person name="Guillou S."/>
            <person name="Cros-Aarteil S."/>
            <person name="Calhoun S."/>
            <person name="Haridas S."/>
            <person name="Kuo A."/>
            <person name="Mondo S."/>
            <person name="Pangilinan J."/>
            <person name="Riley R."/>
            <person name="LaButti K."/>
            <person name="Andreopoulos B."/>
            <person name="Lipzen A."/>
            <person name="Chen C."/>
            <person name="Yan M."/>
            <person name="Daum C."/>
            <person name="Ng V."/>
            <person name="Clum A."/>
            <person name="Steindorff A."/>
            <person name="Ohm R.A."/>
            <person name="Martin F."/>
            <person name="Silar P."/>
            <person name="Natvig D.O."/>
            <person name="Lalanne C."/>
            <person name="Gautier V."/>
            <person name="Ament-Velasquez S.L."/>
            <person name="Kruys A."/>
            <person name="Hutchinson M.I."/>
            <person name="Powell A.J."/>
            <person name="Barry K."/>
            <person name="Miller A.N."/>
            <person name="Grigoriev I.V."/>
            <person name="Debuchy R."/>
            <person name="Gladieux P."/>
            <person name="Hiltunen Thoren M."/>
            <person name="Johannesson H."/>
        </authorList>
    </citation>
    <scope>NUCLEOTIDE SEQUENCE</scope>
    <source>
        <strain evidence="4">CBS 118394</strain>
    </source>
</reference>
<evidence type="ECO:0000313" key="5">
    <source>
        <dbReference type="Proteomes" id="UP001283341"/>
    </source>
</evidence>
<evidence type="ECO:0000256" key="2">
    <source>
        <dbReference type="ARBA" id="ARBA00023002"/>
    </source>
</evidence>
<dbReference type="PRINTS" id="PR00081">
    <property type="entry name" value="GDHRDH"/>
</dbReference>
<dbReference type="AlphaFoldDB" id="A0AAE0I2E7"/>
<dbReference type="Pfam" id="PF00106">
    <property type="entry name" value="adh_short"/>
    <property type="match status" value="1"/>
</dbReference>
<sequence length="315" mass="34829">MPRSQTQSNFTKTSHNEPYPRIYPTRPELSQAGRTVLVTGASKGIGKAVAKNFALASAAKIIMVARGLETLEKTVAELKQVAGDAGSPTEFVSRACDIASPADVAKLWDELAAEGVAVDVLINNAAKMSPMRPVFDLGPEELWSQFEANVKGQLFMVDRFYKQELAAGRQKFLVQVSSQAIHMPLNPIVQSFPAYALTKAAGTLLLQKLAEEVSADQMQIVNFHPGVIMNEAWAEAPEEARPQFDHEDLPGQFAVWTASKEAGFLHGRFVWAMWDVDELTDVNGPIRKHIQQNEDFLRMGVVGLRDTNWAEEYQM</sequence>
<accession>A0AAE0I2E7</accession>
<dbReference type="GO" id="GO:0016491">
    <property type="term" value="F:oxidoreductase activity"/>
    <property type="evidence" value="ECO:0007669"/>
    <property type="project" value="UniProtKB-KW"/>
</dbReference>
<feature type="region of interest" description="Disordered" evidence="3">
    <location>
        <begin position="1"/>
        <end position="22"/>
    </location>
</feature>
<dbReference type="Proteomes" id="UP001283341">
    <property type="component" value="Unassembled WGS sequence"/>
</dbReference>
<keyword evidence="5" id="KW-1185">Reference proteome</keyword>
<reference evidence="4" key="2">
    <citation type="submission" date="2023-06" db="EMBL/GenBank/DDBJ databases">
        <authorList>
            <consortium name="Lawrence Berkeley National Laboratory"/>
            <person name="Haridas S."/>
            <person name="Hensen N."/>
            <person name="Bonometti L."/>
            <person name="Westerberg I."/>
            <person name="Brannstrom I.O."/>
            <person name="Guillou S."/>
            <person name="Cros-Aarteil S."/>
            <person name="Calhoun S."/>
            <person name="Kuo A."/>
            <person name="Mondo S."/>
            <person name="Pangilinan J."/>
            <person name="Riley R."/>
            <person name="Labutti K."/>
            <person name="Andreopoulos B."/>
            <person name="Lipzen A."/>
            <person name="Chen C."/>
            <person name="Yanf M."/>
            <person name="Daum C."/>
            <person name="Ng V."/>
            <person name="Clum A."/>
            <person name="Steindorff A."/>
            <person name="Ohm R."/>
            <person name="Martin F."/>
            <person name="Silar P."/>
            <person name="Natvig D."/>
            <person name="Lalanne C."/>
            <person name="Gautier V."/>
            <person name="Ament-Velasquez S.L."/>
            <person name="Kruys A."/>
            <person name="Hutchinson M.I."/>
            <person name="Powell A.J."/>
            <person name="Barry K."/>
            <person name="Miller A.N."/>
            <person name="Grigoriev I.V."/>
            <person name="Debuchy R."/>
            <person name="Gladieux P."/>
            <person name="Thoren M.H."/>
            <person name="Johannesson H."/>
        </authorList>
    </citation>
    <scope>NUCLEOTIDE SEQUENCE</scope>
    <source>
        <strain evidence="4">CBS 118394</strain>
    </source>
</reference>
<dbReference type="Gene3D" id="3.40.50.720">
    <property type="entry name" value="NAD(P)-binding Rossmann-like Domain"/>
    <property type="match status" value="1"/>
</dbReference>
<dbReference type="EMBL" id="JAUEDM010000005">
    <property type="protein sequence ID" value="KAK3316917.1"/>
    <property type="molecule type" value="Genomic_DNA"/>
</dbReference>
<evidence type="ECO:0000256" key="3">
    <source>
        <dbReference type="SAM" id="MobiDB-lite"/>
    </source>
</evidence>
<proteinExistence type="inferred from homology"/>
<dbReference type="InterPro" id="IPR036291">
    <property type="entry name" value="NAD(P)-bd_dom_sf"/>
</dbReference>
<protein>
    <submittedName>
        <fullName evidence="4">Uncharacterized protein</fullName>
    </submittedName>
</protein>
<evidence type="ECO:0000256" key="1">
    <source>
        <dbReference type="ARBA" id="ARBA00006484"/>
    </source>
</evidence>
<feature type="compositionally biased region" description="Polar residues" evidence="3">
    <location>
        <begin position="1"/>
        <end position="13"/>
    </location>
</feature>
<gene>
    <name evidence="4" type="ORF">B0H66DRAFT_535152</name>
</gene>
<dbReference type="PANTHER" id="PTHR42901:SF1">
    <property type="entry name" value="ALCOHOL DEHYDROGENASE"/>
    <property type="match status" value="1"/>
</dbReference>
<comment type="caution">
    <text evidence="4">The sequence shown here is derived from an EMBL/GenBank/DDBJ whole genome shotgun (WGS) entry which is preliminary data.</text>
</comment>
<organism evidence="4 5">
    <name type="scientific">Apodospora peruviana</name>
    <dbReference type="NCBI Taxonomy" id="516989"/>
    <lineage>
        <taxon>Eukaryota</taxon>
        <taxon>Fungi</taxon>
        <taxon>Dikarya</taxon>
        <taxon>Ascomycota</taxon>
        <taxon>Pezizomycotina</taxon>
        <taxon>Sordariomycetes</taxon>
        <taxon>Sordariomycetidae</taxon>
        <taxon>Sordariales</taxon>
        <taxon>Lasiosphaeriaceae</taxon>
        <taxon>Apodospora</taxon>
    </lineage>
</organism>
<dbReference type="PANTHER" id="PTHR42901">
    <property type="entry name" value="ALCOHOL DEHYDROGENASE"/>
    <property type="match status" value="1"/>
</dbReference>
<evidence type="ECO:0000313" key="4">
    <source>
        <dbReference type="EMBL" id="KAK3316917.1"/>
    </source>
</evidence>